<sequence length="301" mass="34808">MTKQINKKFSAEDLAIGAVFKILRNGKGFVQKEVVGDEISIVHLSNFENGKAMMSASNFLRLLNKINVNMAEFHNAYNQYLQVEAPIVYSDKLSSDFLSHDTTKLYHDLKILEKKISLNSLDKKVRLDYLRVKSILSYLDSKYPLTTTEVTFLEGYFSNLIEWGQSDITLFGQCAQFMDSVHSSQLIQKMLNPTQLNYNLPYIKLAKYRTVLNLIEICTNQERYDEARKLIQYLEDTDIHEYYLFEKIMLVYHKAVFSYQKGNKEAIQIAKECHKIFEFCGSSKIAGIIAEEISNLENLKP</sequence>
<dbReference type="PATRIC" id="fig|1359.32.peg.584"/>
<dbReference type="EMBL" id="LIYF01000017">
    <property type="protein sequence ID" value="KZK06939.1"/>
    <property type="molecule type" value="Genomic_DNA"/>
</dbReference>
<gene>
    <name evidence="2" type="ORF">AB996_0968</name>
</gene>
<dbReference type="InterPro" id="IPR053163">
    <property type="entry name" value="HTH-type_regulator_Rgg"/>
</dbReference>
<dbReference type="InterPro" id="IPR011990">
    <property type="entry name" value="TPR-like_helical_dom_sf"/>
</dbReference>
<accession>A0A166JV50</accession>
<dbReference type="PANTHER" id="PTHR37038">
    <property type="entry name" value="TRANSCRIPTIONAL REGULATOR-RELATED"/>
    <property type="match status" value="1"/>
</dbReference>
<evidence type="ECO:0000313" key="2">
    <source>
        <dbReference type="EMBL" id="KZK06939.1"/>
    </source>
</evidence>
<dbReference type="NCBIfam" id="TIGR01716">
    <property type="entry name" value="RGG_Cterm"/>
    <property type="match status" value="1"/>
</dbReference>
<reference evidence="2 3" key="1">
    <citation type="submission" date="2015-08" db="EMBL/GenBank/DDBJ databases">
        <title>Draft Genome Sequences of 11 Lactococcus lactis subspecies cremoris strains.</title>
        <authorList>
            <person name="Wels M."/>
            <person name="Backus L."/>
            <person name="Boekhorst J."/>
            <person name="Dijkstra A."/>
            <person name="Beerthuizen M."/>
            <person name="Siezen R."/>
            <person name="Bachmann H."/>
            <person name="Van Hijum S."/>
        </authorList>
    </citation>
    <scope>NUCLEOTIDE SEQUENCE [LARGE SCALE GENOMIC DNA]</scope>
    <source>
        <strain evidence="2 3">KW10</strain>
    </source>
</reference>
<dbReference type="InterPro" id="IPR010982">
    <property type="entry name" value="Lambda_DNA-bd_dom_sf"/>
</dbReference>
<dbReference type="Gene3D" id="1.25.40.10">
    <property type="entry name" value="Tetratricopeptide repeat domain"/>
    <property type="match status" value="1"/>
</dbReference>
<dbReference type="SUPFAM" id="SSF47413">
    <property type="entry name" value="lambda repressor-like DNA-binding domains"/>
    <property type="match status" value="1"/>
</dbReference>
<dbReference type="InterPro" id="IPR001387">
    <property type="entry name" value="Cro/C1-type_HTH"/>
</dbReference>
<dbReference type="CDD" id="cd00093">
    <property type="entry name" value="HTH_XRE"/>
    <property type="match status" value="1"/>
</dbReference>
<dbReference type="Proteomes" id="UP000076519">
    <property type="component" value="Unassembled WGS sequence"/>
</dbReference>
<name>A0A166JV50_LACLC</name>
<dbReference type="RefSeq" id="WP_063281547.1">
    <property type="nucleotide sequence ID" value="NZ_LIYF01000017.1"/>
</dbReference>
<proteinExistence type="predicted"/>
<organism evidence="2 3">
    <name type="scientific">Lactococcus lactis subsp. cremoris</name>
    <name type="common">Streptococcus cremoris</name>
    <dbReference type="NCBI Taxonomy" id="1359"/>
    <lineage>
        <taxon>Bacteria</taxon>
        <taxon>Bacillati</taxon>
        <taxon>Bacillota</taxon>
        <taxon>Bacilli</taxon>
        <taxon>Lactobacillales</taxon>
        <taxon>Streptococcaceae</taxon>
        <taxon>Lactococcus</taxon>
    </lineage>
</organism>
<dbReference type="InterPro" id="IPR010057">
    <property type="entry name" value="Transcription_activator_Rgg_C"/>
</dbReference>
<dbReference type="PANTHER" id="PTHR37038:SF12">
    <property type="entry name" value="TRANSCRIPTIONAL REGULATOR"/>
    <property type="match status" value="1"/>
</dbReference>
<feature type="domain" description="HTH-type transcriptional regulator Rgg C-terminal" evidence="1">
    <location>
        <begin position="124"/>
        <end position="286"/>
    </location>
</feature>
<dbReference type="AlphaFoldDB" id="A0A166JV50"/>
<dbReference type="Pfam" id="PF21259">
    <property type="entry name" value="Rgg_C"/>
    <property type="match status" value="1"/>
</dbReference>
<dbReference type="GO" id="GO:0003677">
    <property type="term" value="F:DNA binding"/>
    <property type="evidence" value="ECO:0007669"/>
    <property type="project" value="InterPro"/>
</dbReference>
<evidence type="ECO:0000259" key="1">
    <source>
        <dbReference type="Pfam" id="PF21259"/>
    </source>
</evidence>
<evidence type="ECO:0000313" key="3">
    <source>
        <dbReference type="Proteomes" id="UP000076519"/>
    </source>
</evidence>
<comment type="caution">
    <text evidence="2">The sequence shown here is derived from an EMBL/GenBank/DDBJ whole genome shotgun (WGS) entry which is preliminary data.</text>
</comment>
<protein>
    <submittedName>
        <fullName evidence="2">Positive transcriptional regulator MutR family</fullName>
    </submittedName>
</protein>